<reference evidence="3 4" key="1">
    <citation type="submission" date="2017-05" db="EMBL/GenBank/DDBJ databases">
        <title>Polynucleobacter sp. MWH-K35W1 isolated from the permanently anoxic monimolimnion of a meromictic lake.</title>
        <authorList>
            <person name="Hahn M.W."/>
        </authorList>
    </citation>
    <scope>NUCLEOTIDE SEQUENCE [LARGE SCALE GENOMIC DNA]</scope>
    <source>
        <strain evidence="3 4">MWH-K35W1</strain>
    </source>
</reference>
<evidence type="ECO:0000313" key="4">
    <source>
        <dbReference type="Proteomes" id="UP000198104"/>
    </source>
</evidence>
<name>A0A254Q210_9BURK</name>
<dbReference type="PANTHER" id="PTHR42954:SF2">
    <property type="entry name" value="FE(2+) TRANSPORT PROTEIN A"/>
    <property type="match status" value="1"/>
</dbReference>
<evidence type="ECO:0000313" key="3">
    <source>
        <dbReference type="EMBL" id="OWS71586.1"/>
    </source>
</evidence>
<dbReference type="InterPro" id="IPR008988">
    <property type="entry name" value="Transcriptional_repressor_C"/>
</dbReference>
<dbReference type="PANTHER" id="PTHR42954">
    <property type="entry name" value="FE(2+) TRANSPORT PROTEIN A"/>
    <property type="match status" value="1"/>
</dbReference>
<keyword evidence="1" id="KW-0408">Iron</keyword>
<feature type="domain" description="Ferrous iron transporter FeoA-like" evidence="2">
    <location>
        <begin position="1"/>
        <end position="78"/>
    </location>
</feature>
<evidence type="ECO:0000259" key="2">
    <source>
        <dbReference type="SMART" id="SM00899"/>
    </source>
</evidence>
<protein>
    <submittedName>
        <fullName evidence="3">Iron transporter FeoA</fullName>
    </submittedName>
</protein>
<dbReference type="RefSeq" id="WP_088527356.1">
    <property type="nucleotide sequence ID" value="NZ_NGUO01000009.1"/>
</dbReference>
<accession>A0A254Q210</accession>
<dbReference type="SUPFAM" id="SSF50037">
    <property type="entry name" value="C-terminal domain of transcriptional repressors"/>
    <property type="match status" value="1"/>
</dbReference>
<dbReference type="AlphaFoldDB" id="A0A254Q210"/>
<comment type="caution">
    <text evidence="3">The sequence shown here is derived from an EMBL/GenBank/DDBJ whole genome shotgun (WGS) entry which is preliminary data.</text>
</comment>
<organism evidence="3 4">
    <name type="scientific">Polynucleobacter aenigmaticus</name>
    <dbReference type="NCBI Taxonomy" id="1743164"/>
    <lineage>
        <taxon>Bacteria</taxon>
        <taxon>Pseudomonadati</taxon>
        <taxon>Pseudomonadota</taxon>
        <taxon>Betaproteobacteria</taxon>
        <taxon>Burkholderiales</taxon>
        <taxon>Burkholderiaceae</taxon>
        <taxon>Polynucleobacter</taxon>
    </lineage>
</organism>
<dbReference type="Proteomes" id="UP000198104">
    <property type="component" value="Unassembled WGS sequence"/>
</dbReference>
<keyword evidence="4" id="KW-1185">Reference proteome</keyword>
<gene>
    <name evidence="3" type="ORF">CBI30_05690</name>
</gene>
<dbReference type="GO" id="GO:0046914">
    <property type="term" value="F:transition metal ion binding"/>
    <property type="evidence" value="ECO:0007669"/>
    <property type="project" value="InterPro"/>
</dbReference>
<dbReference type="SMART" id="SM00899">
    <property type="entry name" value="FeoA"/>
    <property type="match status" value="1"/>
</dbReference>
<dbReference type="Gene3D" id="2.30.30.90">
    <property type="match status" value="1"/>
</dbReference>
<dbReference type="InterPro" id="IPR007167">
    <property type="entry name" value="Fe-transptr_FeoA-like"/>
</dbReference>
<dbReference type="InterPro" id="IPR052713">
    <property type="entry name" value="FeoA"/>
</dbReference>
<dbReference type="Pfam" id="PF04023">
    <property type="entry name" value="FeoA"/>
    <property type="match status" value="1"/>
</dbReference>
<dbReference type="EMBL" id="NGUO01000009">
    <property type="protein sequence ID" value="OWS71586.1"/>
    <property type="molecule type" value="Genomic_DNA"/>
</dbReference>
<proteinExistence type="predicted"/>
<sequence>MNLEEILPGIRARVSKIANTGNHQEDIRGQLEDIGFLPGEQVEVLRKGFLGQGPILIRVGSSTFALRESEARMVEVETL</sequence>
<evidence type="ECO:0000256" key="1">
    <source>
        <dbReference type="ARBA" id="ARBA00023004"/>
    </source>
</evidence>
<dbReference type="InterPro" id="IPR038157">
    <property type="entry name" value="FeoA_core_dom"/>
</dbReference>
<dbReference type="OrthoDB" id="559009at2"/>